<evidence type="ECO:0000256" key="5">
    <source>
        <dbReference type="ARBA" id="ARBA00022692"/>
    </source>
</evidence>
<keyword evidence="7" id="KW-0406">Ion transport</keyword>
<reference evidence="12 13" key="1">
    <citation type="submission" date="2016-11" db="EMBL/GenBank/DDBJ databases">
        <authorList>
            <person name="Jaros S."/>
            <person name="Januszkiewicz K."/>
            <person name="Wedrychowicz H."/>
        </authorList>
    </citation>
    <scope>NUCLEOTIDE SEQUENCE [LARGE SCALE GENOMIC DNA]</scope>
    <source>
        <strain evidence="12 13">GAS95</strain>
    </source>
</reference>
<protein>
    <submittedName>
        <fullName evidence="12">Outer membrane protein (Porin)</fullName>
    </submittedName>
</protein>
<evidence type="ECO:0000256" key="2">
    <source>
        <dbReference type="ARBA" id="ARBA00011233"/>
    </source>
</evidence>
<dbReference type="InterPro" id="IPR033900">
    <property type="entry name" value="Gram_neg_porin_domain"/>
</dbReference>
<evidence type="ECO:0000256" key="1">
    <source>
        <dbReference type="ARBA" id="ARBA00004571"/>
    </source>
</evidence>
<evidence type="ECO:0000313" key="12">
    <source>
        <dbReference type="EMBL" id="SIO03132.1"/>
    </source>
</evidence>
<keyword evidence="10" id="KW-0998">Cell outer membrane</keyword>
<dbReference type="PANTHER" id="PTHR34501">
    <property type="entry name" value="PROTEIN YDDL-RELATED"/>
    <property type="match status" value="1"/>
</dbReference>
<comment type="subcellular location">
    <subcellularLocation>
        <location evidence="1">Cell outer membrane</location>
        <topology evidence="1">Multi-pass membrane protein</topology>
    </subcellularLocation>
</comment>
<gene>
    <name evidence="12" type="ORF">SAMN05444165_0592</name>
</gene>
<dbReference type="Pfam" id="PF13609">
    <property type="entry name" value="Porin_4"/>
    <property type="match status" value="1"/>
</dbReference>
<evidence type="ECO:0000259" key="11">
    <source>
        <dbReference type="Pfam" id="PF13609"/>
    </source>
</evidence>
<evidence type="ECO:0000313" key="13">
    <source>
        <dbReference type="Proteomes" id="UP000185151"/>
    </source>
</evidence>
<dbReference type="Gene3D" id="2.40.160.10">
    <property type="entry name" value="Porin"/>
    <property type="match status" value="1"/>
</dbReference>
<keyword evidence="6" id="KW-0732">Signal</keyword>
<keyword evidence="4" id="KW-1134">Transmembrane beta strand</keyword>
<evidence type="ECO:0000256" key="8">
    <source>
        <dbReference type="ARBA" id="ARBA00023114"/>
    </source>
</evidence>
<dbReference type="RefSeq" id="WP_083640212.1">
    <property type="nucleotide sequence ID" value="NZ_FSRU01000001.1"/>
</dbReference>
<keyword evidence="8" id="KW-0626">Porin</keyword>
<keyword evidence="13" id="KW-1185">Reference proteome</keyword>
<sequence>MKFVLPIFAFLSRAERRERRRDTERHRAASAGFSGRGKARARILMGVSVCLLGAAASPSVFAQGSVTLYGIIDSGLTYTSNQSGKGNLFFQGGTMVPTVWGLRGVEDLGGGTQAIFKLVDNFNSGTGAMTNGLLFGKESWVGLQDDKLGALTLGNQFDFMFKYMTIDRWGAELRISPVYFTQQGPFAKLGLPNGAMDFDRTAGSITTNNSVAYESTNYGGFRFGAMYAFGGQAGSTSQDSTQSYGMRYTNGTVTLDAAYTYTKFPGINDGNNGIRNWGVGGRVAVFNGGYIDAMFTNTENTYTGGQVNVYEVGGYYPLTSVDKVVLDYQFDQGNAVLEKNKANQVGLTLAHDLSRNTFIYATLVRQWAGGDSANVQATIIGSGGTSSGSTQTLGRVGMTLRF</sequence>
<dbReference type="PANTHER" id="PTHR34501:SF9">
    <property type="entry name" value="MAJOR OUTER MEMBRANE PROTEIN P.IA"/>
    <property type="match status" value="1"/>
</dbReference>
<keyword evidence="9" id="KW-0472">Membrane</keyword>
<evidence type="ECO:0000256" key="6">
    <source>
        <dbReference type="ARBA" id="ARBA00022729"/>
    </source>
</evidence>
<proteinExistence type="predicted"/>
<organism evidence="12 13">
    <name type="scientific">Paraburkholderia phenazinium</name>
    <dbReference type="NCBI Taxonomy" id="60549"/>
    <lineage>
        <taxon>Bacteria</taxon>
        <taxon>Pseudomonadati</taxon>
        <taxon>Pseudomonadota</taxon>
        <taxon>Betaproteobacteria</taxon>
        <taxon>Burkholderiales</taxon>
        <taxon>Burkholderiaceae</taxon>
        <taxon>Paraburkholderia</taxon>
    </lineage>
</organism>
<feature type="domain" description="Porin" evidence="11">
    <location>
        <begin position="54"/>
        <end position="364"/>
    </location>
</feature>
<dbReference type="InterPro" id="IPR050298">
    <property type="entry name" value="Gram-neg_bact_OMP"/>
</dbReference>
<dbReference type="SUPFAM" id="SSF56935">
    <property type="entry name" value="Porins"/>
    <property type="match status" value="1"/>
</dbReference>
<keyword evidence="3" id="KW-0813">Transport</keyword>
<evidence type="ECO:0000256" key="4">
    <source>
        <dbReference type="ARBA" id="ARBA00022452"/>
    </source>
</evidence>
<comment type="subunit">
    <text evidence="2">Homotrimer.</text>
</comment>
<evidence type="ECO:0000256" key="9">
    <source>
        <dbReference type="ARBA" id="ARBA00023136"/>
    </source>
</evidence>
<name>A0A1N6G6U5_9BURK</name>
<dbReference type="EMBL" id="FSRU01000001">
    <property type="protein sequence ID" value="SIO03132.1"/>
    <property type="molecule type" value="Genomic_DNA"/>
</dbReference>
<dbReference type="GO" id="GO:0009279">
    <property type="term" value="C:cell outer membrane"/>
    <property type="evidence" value="ECO:0007669"/>
    <property type="project" value="UniProtKB-SubCell"/>
</dbReference>
<dbReference type="Proteomes" id="UP000185151">
    <property type="component" value="Unassembled WGS sequence"/>
</dbReference>
<dbReference type="GO" id="GO:0006811">
    <property type="term" value="P:monoatomic ion transport"/>
    <property type="evidence" value="ECO:0007669"/>
    <property type="project" value="UniProtKB-KW"/>
</dbReference>
<dbReference type="InterPro" id="IPR023614">
    <property type="entry name" value="Porin_dom_sf"/>
</dbReference>
<evidence type="ECO:0000256" key="7">
    <source>
        <dbReference type="ARBA" id="ARBA00023065"/>
    </source>
</evidence>
<dbReference type="AlphaFoldDB" id="A0A1N6G6U5"/>
<dbReference type="GO" id="GO:0015288">
    <property type="term" value="F:porin activity"/>
    <property type="evidence" value="ECO:0007669"/>
    <property type="project" value="UniProtKB-KW"/>
</dbReference>
<dbReference type="GO" id="GO:0046930">
    <property type="term" value="C:pore complex"/>
    <property type="evidence" value="ECO:0007669"/>
    <property type="project" value="UniProtKB-KW"/>
</dbReference>
<evidence type="ECO:0000256" key="3">
    <source>
        <dbReference type="ARBA" id="ARBA00022448"/>
    </source>
</evidence>
<keyword evidence="5" id="KW-0812">Transmembrane</keyword>
<dbReference type="CDD" id="cd00342">
    <property type="entry name" value="gram_neg_porins"/>
    <property type="match status" value="1"/>
</dbReference>
<accession>A0A1N6G6U5</accession>
<evidence type="ECO:0000256" key="10">
    <source>
        <dbReference type="ARBA" id="ARBA00023237"/>
    </source>
</evidence>